<evidence type="ECO:0000259" key="3">
    <source>
        <dbReference type="PROSITE" id="PS50103"/>
    </source>
</evidence>
<dbReference type="Proteomes" id="UP000800082">
    <property type="component" value="Unassembled WGS sequence"/>
</dbReference>
<keyword evidence="1" id="KW-0479">Metal-binding</keyword>
<evidence type="ECO:0000313" key="5">
    <source>
        <dbReference type="Proteomes" id="UP000800082"/>
    </source>
</evidence>
<feature type="zinc finger region" description="C3H1-type" evidence="1">
    <location>
        <begin position="207"/>
        <end position="236"/>
    </location>
</feature>
<evidence type="ECO:0000256" key="2">
    <source>
        <dbReference type="SAM" id="MobiDB-lite"/>
    </source>
</evidence>
<reference evidence="4" key="1">
    <citation type="journal article" date="2020" name="Stud. Mycol.">
        <title>101 Dothideomycetes genomes: a test case for predicting lifestyles and emergence of pathogens.</title>
        <authorList>
            <person name="Haridas S."/>
            <person name="Albert R."/>
            <person name="Binder M."/>
            <person name="Bloem J."/>
            <person name="Labutti K."/>
            <person name="Salamov A."/>
            <person name="Andreopoulos B."/>
            <person name="Baker S."/>
            <person name="Barry K."/>
            <person name="Bills G."/>
            <person name="Bluhm B."/>
            <person name="Cannon C."/>
            <person name="Castanera R."/>
            <person name="Culley D."/>
            <person name="Daum C."/>
            <person name="Ezra D."/>
            <person name="Gonzalez J."/>
            <person name="Henrissat B."/>
            <person name="Kuo A."/>
            <person name="Liang C."/>
            <person name="Lipzen A."/>
            <person name="Lutzoni F."/>
            <person name="Magnuson J."/>
            <person name="Mondo S."/>
            <person name="Nolan M."/>
            <person name="Ohm R."/>
            <person name="Pangilinan J."/>
            <person name="Park H.-J."/>
            <person name="Ramirez L."/>
            <person name="Alfaro M."/>
            <person name="Sun H."/>
            <person name="Tritt A."/>
            <person name="Yoshinaga Y."/>
            <person name="Zwiers L.-H."/>
            <person name="Turgeon B."/>
            <person name="Goodwin S."/>
            <person name="Spatafora J."/>
            <person name="Crous P."/>
            <person name="Grigoriev I."/>
        </authorList>
    </citation>
    <scope>NUCLEOTIDE SEQUENCE</scope>
    <source>
        <strain evidence="4">CBS 183.55</strain>
    </source>
</reference>
<dbReference type="GeneID" id="54347997"/>
<evidence type="ECO:0000313" key="4">
    <source>
        <dbReference type="EMBL" id="KAF1923183.1"/>
    </source>
</evidence>
<dbReference type="PROSITE" id="PS50103">
    <property type="entry name" value="ZF_C3H1"/>
    <property type="match status" value="1"/>
</dbReference>
<dbReference type="EMBL" id="ML979009">
    <property type="protein sequence ID" value="KAF1923183.1"/>
    <property type="molecule type" value="Genomic_DNA"/>
</dbReference>
<proteinExistence type="predicted"/>
<feature type="region of interest" description="Disordered" evidence="2">
    <location>
        <begin position="263"/>
        <end position="293"/>
    </location>
</feature>
<feature type="region of interest" description="Disordered" evidence="2">
    <location>
        <begin position="109"/>
        <end position="129"/>
    </location>
</feature>
<organism evidence="4 5">
    <name type="scientific">Didymella exigua CBS 183.55</name>
    <dbReference type="NCBI Taxonomy" id="1150837"/>
    <lineage>
        <taxon>Eukaryota</taxon>
        <taxon>Fungi</taxon>
        <taxon>Dikarya</taxon>
        <taxon>Ascomycota</taxon>
        <taxon>Pezizomycotina</taxon>
        <taxon>Dothideomycetes</taxon>
        <taxon>Pleosporomycetidae</taxon>
        <taxon>Pleosporales</taxon>
        <taxon>Pleosporineae</taxon>
        <taxon>Didymellaceae</taxon>
        <taxon>Didymella</taxon>
    </lineage>
</organism>
<sequence>MQTNLAVHFRWHLTYSVFPLHLSSINKPAHCKLSSYLRNNLAQAAMTLPPGVRYSIFRNNVEVPLIPIDQLPFYIKGLPRELTLFRKHKEGWKAIGETQQPAVPVTIRAPSDLHSRPSPANTNRMFLPPDYDARKGPVMVSRDLRLLPETSSASVAPTEGLVNRLVSTSPEERLASTRTSRYVAARSEGVQYPPYRLSNPSGVEPDPSKKEFCTHWIRTNSCDFMQQGCKYKHEMPDREKLKDLGFAEIPKWYRDKMATHAGASSWLRPRATQDNNDRQLSAEPAASRAFYPS</sequence>
<feature type="non-terminal residue" evidence="4">
    <location>
        <position position="293"/>
    </location>
</feature>
<feature type="domain" description="C3H1-type" evidence="3">
    <location>
        <begin position="207"/>
        <end position="236"/>
    </location>
</feature>
<keyword evidence="5" id="KW-1185">Reference proteome</keyword>
<dbReference type="AlphaFoldDB" id="A0A6A5R6H9"/>
<dbReference type="InterPro" id="IPR000571">
    <property type="entry name" value="Znf_CCCH"/>
</dbReference>
<dbReference type="OrthoDB" id="5355510at2759"/>
<gene>
    <name evidence="4" type="ORF">M421DRAFT_407504</name>
</gene>
<dbReference type="RefSeq" id="XP_033443436.1">
    <property type="nucleotide sequence ID" value="XM_033590333.1"/>
</dbReference>
<accession>A0A6A5R6H9</accession>
<name>A0A6A5R6H9_9PLEO</name>
<keyword evidence="1" id="KW-0862">Zinc</keyword>
<evidence type="ECO:0000256" key="1">
    <source>
        <dbReference type="PROSITE-ProRule" id="PRU00723"/>
    </source>
</evidence>
<dbReference type="GO" id="GO:0008270">
    <property type="term" value="F:zinc ion binding"/>
    <property type="evidence" value="ECO:0007669"/>
    <property type="project" value="UniProtKB-KW"/>
</dbReference>
<protein>
    <recommendedName>
        <fullName evidence="3">C3H1-type domain-containing protein</fullName>
    </recommendedName>
</protein>
<keyword evidence="1" id="KW-0863">Zinc-finger</keyword>